<dbReference type="SUPFAM" id="SSF53850">
    <property type="entry name" value="Periplasmic binding protein-like II"/>
    <property type="match status" value="1"/>
</dbReference>
<feature type="chain" id="PRO_5030555770" evidence="3">
    <location>
        <begin position="24"/>
        <end position="350"/>
    </location>
</feature>
<comment type="caution">
    <text evidence="4">The sequence shown here is derived from an EMBL/GenBank/DDBJ whole genome shotgun (WGS) entry which is preliminary data.</text>
</comment>
<dbReference type="InterPro" id="IPR006059">
    <property type="entry name" value="SBP"/>
</dbReference>
<evidence type="ECO:0000313" key="5">
    <source>
        <dbReference type="Proteomes" id="UP000432089"/>
    </source>
</evidence>
<dbReference type="EMBL" id="VZDO01000016">
    <property type="protein sequence ID" value="KAB0677604.1"/>
    <property type="molecule type" value="Genomic_DNA"/>
</dbReference>
<keyword evidence="5" id="KW-1185">Reference proteome</keyword>
<evidence type="ECO:0000313" key="4">
    <source>
        <dbReference type="EMBL" id="KAB0677604.1"/>
    </source>
</evidence>
<protein>
    <submittedName>
        <fullName evidence="4">Extracellular solute-binding protein</fullName>
    </submittedName>
</protein>
<evidence type="ECO:0000256" key="3">
    <source>
        <dbReference type="SAM" id="SignalP"/>
    </source>
</evidence>
<organism evidence="4 5">
    <name type="scientific">Plantimonas leprariae</name>
    <dbReference type="NCBI Taxonomy" id="2615207"/>
    <lineage>
        <taxon>Bacteria</taxon>
        <taxon>Pseudomonadati</taxon>
        <taxon>Pseudomonadota</taxon>
        <taxon>Alphaproteobacteria</taxon>
        <taxon>Hyphomicrobiales</taxon>
        <taxon>Aurantimonadaceae</taxon>
        <taxon>Plantimonas</taxon>
    </lineage>
</organism>
<dbReference type="PANTHER" id="PTHR30006">
    <property type="entry name" value="THIAMINE-BINDING PERIPLASMIC PROTEIN-RELATED"/>
    <property type="match status" value="1"/>
</dbReference>
<name>A0A7V7TVC2_9HYPH</name>
<gene>
    <name evidence="4" type="ORF">F6X38_17745</name>
</gene>
<dbReference type="AlphaFoldDB" id="A0A7V7TVC2"/>
<accession>A0A7V7TVC2</accession>
<feature type="signal peptide" evidence="3">
    <location>
        <begin position="1"/>
        <end position="23"/>
    </location>
</feature>
<dbReference type="Pfam" id="PF13416">
    <property type="entry name" value="SBP_bac_8"/>
    <property type="match status" value="1"/>
</dbReference>
<reference evidence="4 5" key="1">
    <citation type="submission" date="2019-09" db="EMBL/GenBank/DDBJ databases">
        <title>YIM 132180 draft genome.</title>
        <authorList>
            <person name="Zhang K."/>
        </authorList>
    </citation>
    <scope>NUCLEOTIDE SEQUENCE [LARGE SCALE GENOMIC DNA]</scope>
    <source>
        <strain evidence="4 5">YIM 132180</strain>
    </source>
</reference>
<evidence type="ECO:0000256" key="1">
    <source>
        <dbReference type="ARBA" id="ARBA00022729"/>
    </source>
</evidence>
<evidence type="ECO:0000256" key="2">
    <source>
        <dbReference type="ARBA" id="ARBA00022764"/>
    </source>
</evidence>
<sequence length="350" mass="38144">MPNGVARSLAALGLLALSGLAAAADTLPERFADLYSAASKEGEVVFYNAYRKETNAALSAFWRENFPDVALKIVQKQTLDLIPAIEAEKAAGATRPDVVLINEKSVADDWVKRDFLEPYEVKEFHGIEPEFKQASGAYYVPTVFLLTAAYNTETYPDASALPKKLADFADPKWKDQLTFSDPKVAASNLTFLIAFLDTKKTDWETLAKLAAQNILFNRGNAESVRILASGERTLSPMTSSQNVVTAKEQGQPIDFYVLDEGAVVVEQQSAIFKGGPHPAAAKLLQEVLVSPEGQTLVAKAGSYWPTSEKATPPDRLPKLEDLKPLYADVEIGGDEAKQVLAKFGEVFGRK</sequence>
<dbReference type="Gene3D" id="3.40.190.10">
    <property type="entry name" value="Periplasmic binding protein-like II"/>
    <property type="match status" value="2"/>
</dbReference>
<keyword evidence="1 3" id="KW-0732">Signal</keyword>
<keyword evidence="2" id="KW-0574">Periplasm</keyword>
<proteinExistence type="predicted"/>
<dbReference type="Proteomes" id="UP000432089">
    <property type="component" value="Unassembled WGS sequence"/>
</dbReference>